<evidence type="ECO:0000313" key="3">
    <source>
        <dbReference type="Proteomes" id="UP000574369"/>
    </source>
</evidence>
<proteinExistence type="predicted"/>
<evidence type="ECO:0000259" key="1">
    <source>
        <dbReference type="Pfam" id="PF01370"/>
    </source>
</evidence>
<keyword evidence="3" id="KW-1185">Reference proteome</keyword>
<evidence type="ECO:0000313" key="2">
    <source>
        <dbReference type="EMBL" id="MBB3196716.1"/>
    </source>
</evidence>
<dbReference type="SUPFAM" id="SSF51735">
    <property type="entry name" value="NAD(P)-binding Rossmann-fold domains"/>
    <property type="match status" value="1"/>
</dbReference>
<feature type="domain" description="NAD-dependent epimerase/dehydratase" evidence="1">
    <location>
        <begin position="3"/>
        <end position="216"/>
    </location>
</feature>
<dbReference type="Pfam" id="PF01370">
    <property type="entry name" value="Epimerase"/>
    <property type="match status" value="1"/>
</dbReference>
<dbReference type="EMBL" id="JACHXO010000008">
    <property type="protein sequence ID" value="MBB3196716.1"/>
    <property type="molecule type" value="Genomic_DNA"/>
</dbReference>
<comment type="caution">
    <text evidence="2">The sequence shown here is derived from an EMBL/GenBank/DDBJ whole genome shotgun (WGS) entry which is preliminary data.</text>
</comment>
<protein>
    <submittedName>
        <fullName evidence="2">Nucleoside-diphosphate-sugar epimerase</fullName>
    </submittedName>
</protein>
<dbReference type="CDD" id="cd05262">
    <property type="entry name" value="SDR_a7"/>
    <property type="match status" value="1"/>
</dbReference>
<dbReference type="InterPro" id="IPR036291">
    <property type="entry name" value="NAD(P)-bd_dom_sf"/>
</dbReference>
<dbReference type="Gene3D" id="3.40.50.720">
    <property type="entry name" value="NAD(P)-binding Rossmann-like Domain"/>
    <property type="match status" value="1"/>
</dbReference>
<reference evidence="2 3" key="1">
    <citation type="submission" date="2020-08" db="EMBL/GenBank/DDBJ databases">
        <title>Genomic Encyclopedia of Type Strains, Phase III (KMG-III): the genomes of soil and plant-associated and newly described type strains.</title>
        <authorList>
            <person name="Whitman W."/>
        </authorList>
    </citation>
    <scope>NUCLEOTIDE SEQUENCE [LARGE SCALE GENOMIC DNA]</scope>
    <source>
        <strain evidence="2 3">CECT 7247</strain>
    </source>
</reference>
<dbReference type="RefSeq" id="WP_088453693.1">
    <property type="nucleotide sequence ID" value="NZ_JACHXO010000008.1"/>
</dbReference>
<organism evidence="2 3">
    <name type="scientific">Roseateles terrae</name>
    <dbReference type="NCBI Taxonomy" id="431060"/>
    <lineage>
        <taxon>Bacteria</taxon>
        <taxon>Pseudomonadati</taxon>
        <taxon>Pseudomonadota</taxon>
        <taxon>Betaproteobacteria</taxon>
        <taxon>Burkholderiales</taxon>
        <taxon>Sphaerotilaceae</taxon>
        <taxon>Roseateles</taxon>
    </lineage>
</organism>
<dbReference type="Proteomes" id="UP000574369">
    <property type="component" value="Unassembled WGS sequence"/>
</dbReference>
<dbReference type="PANTHER" id="PTHR48079:SF6">
    <property type="entry name" value="NAD(P)-BINDING DOMAIN-CONTAINING PROTEIN-RELATED"/>
    <property type="match status" value="1"/>
</dbReference>
<accession>A0ABR6GX87</accession>
<dbReference type="InterPro" id="IPR051783">
    <property type="entry name" value="NAD(P)-dependent_oxidoreduct"/>
</dbReference>
<dbReference type="InterPro" id="IPR001509">
    <property type="entry name" value="Epimerase_deHydtase"/>
</dbReference>
<sequence>MRVFVTGASGFVGSAVVAELAAFGHEVRGLARTEAAAEQLTRVGAQPLRGTLEDYAVLREGADWADGMIHTAFHHDFSRFAQACALDAQAIETLGSALIGSQRPLLVTSGLARLVQGRPATEDDLPPPRSEAYPRVSEASAQSLAARGVRATTVRLAPSVHGAGDHGFVPMLIQIARQRGVSAYVGEGSNQWSAVHRLDAARLYRLALESADAGERLHAVGEAGIAFREIAEAIGRGLGVPTVSLSAQEAPEHFGPWFSHFPGADLTGTAHATQARLGWTPSYPGLLAELAERFYFSA</sequence>
<dbReference type="PANTHER" id="PTHR48079">
    <property type="entry name" value="PROTEIN YEEZ"/>
    <property type="match status" value="1"/>
</dbReference>
<name>A0ABR6GX87_9BURK</name>
<gene>
    <name evidence="2" type="ORF">FHS28_004138</name>
</gene>